<dbReference type="InterPro" id="IPR001155">
    <property type="entry name" value="OxRdtase_FMN_N"/>
</dbReference>
<organism evidence="7 8">
    <name type="scientific">Azotobacter chroococcum NCIMB 8003</name>
    <dbReference type="NCBI Taxonomy" id="1328314"/>
    <lineage>
        <taxon>Bacteria</taxon>
        <taxon>Pseudomonadati</taxon>
        <taxon>Pseudomonadota</taxon>
        <taxon>Gammaproteobacteria</taxon>
        <taxon>Pseudomonadales</taxon>
        <taxon>Pseudomonadaceae</taxon>
        <taxon>Azotobacter</taxon>
    </lineage>
</organism>
<comment type="cofactor">
    <cofactor evidence="1">
        <name>FMN</name>
        <dbReference type="ChEBI" id="CHEBI:58210"/>
    </cofactor>
</comment>
<evidence type="ECO:0000313" key="7">
    <source>
        <dbReference type="EMBL" id="AJE20569.1"/>
    </source>
</evidence>
<dbReference type="STRING" id="1328314.Achr_10880"/>
<dbReference type="Proteomes" id="UP000068210">
    <property type="component" value="Chromosome"/>
</dbReference>
<accession>A0A0C4WK97</accession>
<evidence type="ECO:0000313" key="8">
    <source>
        <dbReference type="Proteomes" id="UP000068210"/>
    </source>
</evidence>
<proteinExistence type="predicted"/>
<dbReference type="KEGG" id="acx:Achr_10880"/>
<evidence type="ECO:0000256" key="1">
    <source>
        <dbReference type="ARBA" id="ARBA00001917"/>
    </source>
</evidence>
<reference evidence="7 8" key="1">
    <citation type="journal article" date="2015" name="PLoS ONE">
        <title>Azotobacter Genomes: The Genome of Azotobacter chroococcum NCIMB 8003 (ATCC 4412).</title>
        <authorList>
            <person name="Robson R.L."/>
            <person name="Jones R."/>
            <person name="Robson R.M."/>
            <person name="Schwartz A."/>
            <person name="Richardson T.H."/>
        </authorList>
    </citation>
    <scope>NUCLEOTIDE SEQUENCE [LARGE SCALE GENOMIC DNA]</scope>
    <source>
        <strain evidence="7 8">NCIMB 8003</strain>
    </source>
</reference>
<name>A0A0C4WK97_9GAMM</name>
<dbReference type="SUPFAM" id="SSF51395">
    <property type="entry name" value="FMN-linked oxidoreductases"/>
    <property type="match status" value="1"/>
</dbReference>
<evidence type="ECO:0000256" key="4">
    <source>
        <dbReference type="ARBA" id="ARBA00022857"/>
    </source>
</evidence>
<dbReference type="InterPro" id="IPR013785">
    <property type="entry name" value="Aldolase_TIM"/>
</dbReference>
<keyword evidence="5" id="KW-0560">Oxidoreductase</keyword>
<dbReference type="HOGENOM" id="CLU_012153_2_0_6"/>
<dbReference type="GO" id="GO:0003959">
    <property type="term" value="F:NADPH dehydrogenase activity"/>
    <property type="evidence" value="ECO:0007669"/>
    <property type="project" value="InterPro"/>
</dbReference>
<keyword evidence="2" id="KW-0285">Flavoprotein</keyword>
<dbReference type="InterPro" id="IPR044152">
    <property type="entry name" value="YqjM-like"/>
</dbReference>
<dbReference type="GO" id="GO:0050661">
    <property type="term" value="F:NADP binding"/>
    <property type="evidence" value="ECO:0007669"/>
    <property type="project" value="InterPro"/>
</dbReference>
<dbReference type="PANTHER" id="PTHR43303:SF4">
    <property type="entry name" value="NADPH DEHYDROGENASE C23G7.10C-RELATED"/>
    <property type="match status" value="1"/>
</dbReference>
<keyword evidence="4" id="KW-0521">NADP</keyword>
<feature type="domain" description="NADH:flavin oxidoreductase/NADH oxidase N-terminal" evidence="6">
    <location>
        <begin position="4"/>
        <end position="337"/>
    </location>
</feature>
<dbReference type="CDD" id="cd02932">
    <property type="entry name" value="OYE_YqiM_FMN"/>
    <property type="match status" value="1"/>
</dbReference>
<evidence type="ECO:0000256" key="2">
    <source>
        <dbReference type="ARBA" id="ARBA00022630"/>
    </source>
</evidence>
<dbReference type="EMBL" id="CP010415">
    <property type="protein sequence ID" value="AJE20569.1"/>
    <property type="molecule type" value="Genomic_DNA"/>
</dbReference>
<dbReference type="AlphaFoldDB" id="A0A0C4WK97"/>
<protein>
    <submittedName>
        <fullName evidence="7">NADH:flavin oxidoreductase/NADH oxidase</fullName>
    </submittedName>
</protein>
<dbReference type="Pfam" id="PF00724">
    <property type="entry name" value="Oxidored_FMN"/>
    <property type="match status" value="1"/>
</dbReference>
<dbReference type="Gene3D" id="3.20.20.70">
    <property type="entry name" value="Aldolase class I"/>
    <property type="match status" value="1"/>
</dbReference>
<dbReference type="PANTHER" id="PTHR43303">
    <property type="entry name" value="NADPH DEHYDROGENASE C23G7.10C-RELATED"/>
    <property type="match status" value="1"/>
</dbReference>
<keyword evidence="8" id="KW-1185">Reference proteome</keyword>
<sequence length="368" mass="40001">MSLLFEPLTLRQLTLPNRIVVSPMCQYSARDGLANDWHLVHLGSRAVGGAGLVIVEATAVAAEGRISAQDLGLWCDEQIEPLRRITAFIEAQGSLAGVQLAHAGRKASVWQPWLGRPGSVPPAAGGWVPVGPSAIPFDPRHTVPRVLDEAGVGEIVQGFVRAAERALTAGFKVAEVHAAHGYLLHQFLSPLSNQRRDQYGGSFDNRIRLLLEVAEAVRAVWPETLPLFVRLSATDWVEEGWNPEETVELARRLKALGVDLIDVSSGGTAAAAEIPVGPGYQTRFAEQVRREAGIATGAVGMITEAAQAEHILRTGQADLILLARELLRDPYWPLHAADFLGDKTVPWPAQYVRATHRDTPFREPGEFD</sequence>
<dbReference type="RefSeq" id="WP_039802547.1">
    <property type="nucleotide sequence ID" value="NZ_CP010415.1"/>
</dbReference>
<evidence type="ECO:0000259" key="6">
    <source>
        <dbReference type="Pfam" id="PF00724"/>
    </source>
</evidence>
<keyword evidence="3" id="KW-0288">FMN</keyword>
<dbReference type="GO" id="GO:0010181">
    <property type="term" value="F:FMN binding"/>
    <property type="evidence" value="ECO:0007669"/>
    <property type="project" value="InterPro"/>
</dbReference>
<evidence type="ECO:0000256" key="5">
    <source>
        <dbReference type="ARBA" id="ARBA00023002"/>
    </source>
</evidence>
<evidence type="ECO:0000256" key="3">
    <source>
        <dbReference type="ARBA" id="ARBA00022643"/>
    </source>
</evidence>
<gene>
    <name evidence="7" type="ORF">Achr_10880</name>
</gene>